<protein>
    <submittedName>
        <fullName evidence="1">Uncharacterized protein</fullName>
    </submittedName>
</protein>
<organism evidence="1">
    <name type="scientific">uncultured Caudovirales phage</name>
    <dbReference type="NCBI Taxonomy" id="2100421"/>
    <lineage>
        <taxon>Viruses</taxon>
        <taxon>Duplodnaviria</taxon>
        <taxon>Heunggongvirae</taxon>
        <taxon>Uroviricota</taxon>
        <taxon>Caudoviricetes</taxon>
        <taxon>Peduoviridae</taxon>
        <taxon>Maltschvirus</taxon>
        <taxon>Maltschvirus maltsch</taxon>
    </lineage>
</organism>
<gene>
    <name evidence="1" type="ORF">UFOVP1254_61</name>
</gene>
<sequence length="110" mass="12691">MPTTITNVFVVQHKATKLCMPLMNRGGYTWWEPLLHDHSKELPRIFFSKVGAERAIAAWAKGEWKRHREVDYSSEGFGEGIDYVEQRPPRIARAKSDLEVLPLQLVECHS</sequence>
<dbReference type="EMBL" id="LR797210">
    <property type="protein sequence ID" value="CAB4194440.1"/>
    <property type="molecule type" value="Genomic_DNA"/>
</dbReference>
<name>A0A6J5RA41_9CAUD</name>
<proteinExistence type="predicted"/>
<reference evidence="1" key="1">
    <citation type="submission" date="2020-05" db="EMBL/GenBank/DDBJ databases">
        <authorList>
            <person name="Chiriac C."/>
            <person name="Salcher M."/>
            <person name="Ghai R."/>
            <person name="Kavagutti S V."/>
        </authorList>
    </citation>
    <scope>NUCLEOTIDE SEQUENCE</scope>
</reference>
<accession>A0A6J5RA41</accession>
<evidence type="ECO:0000313" key="1">
    <source>
        <dbReference type="EMBL" id="CAB4194440.1"/>
    </source>
</evidence>